<sequence>MGNCPLLTIINMDRTNLGVEPFSPKIVVNPRVKALRLGWNNNMNDECLKMVSYVCPNLEALNVTYCPGITEEGLLQILKNCLQVRCLEISKCQGVKNLELHFELPKLEVLQAEGLTIDDETLASIGKRCGRLSRLNLEGCLNVTARGVEGVIINCKVLKEMNLRWCNNVSLDIVAWMVLSRPSLRKVTLPCVSVPSANQKDFFLRHGCLVCQG</sequence>
<dbReference type="AlphaFoldDB" id="A0A9W7LMV2"/>
<organism evidence="2 3">
    <name type="scientific">Hibiscus trionum</name>
    <name type="common">Flower of an hour</name>
    <dbReference type="NCBI Taxonomy" id="183268"/>
    <lineage>
        <taxon>Eukaryota</taxon>
        <taxon>Viridiplantae</taxon>
        <taxon>Streptophyta</taxon>
        <taxon>Embryophyta</taxon>
        <taxon>Tracheophyta</taxon>
        <taxon>Spermatophyta</taxon>
        <taxon>Magnoliopsida</taxon>
        <taxon>eudicotyledons</taxon>
        <taxon>Gunneridae</taxon>
        <taxon>Pentapetalae</taxon>
        <taxon>rosids</taxon>
        <taxon>malvids</taxon>
        <taxon>Malvales</taxon>
        <taxon>Malvaceae</taxon>
        <taxon>Malvoideae</taxon>
        <taxon>Hibiscus</taxon>
    </lineage>
</organism>
<evidence type="ECO:0000259" key="1">
    <source>
        <dbReference type="Pfam" id="PF25372"/>
    </source>
</evidence>
<dbReference type="Proteomes" id="UP001165190">
    <property type="component" value="Unassembled WGS sequence"/>
</dbReference>
<proteinExistence type="predicted"/>
<dbReference type="SUPFAM" id="SSF52047">
    <property type="entry name" value="RNI-like"/>
    <property type="match status" value="1"/>
</dbReference>
<keyword evidence="3" id="KW-1185">Reference proteome</keyword>
<dbReference type="Gene3D" id="3.80.10.10">
    <property type="entry name" value="Ribonuclease Inhibitor"/>
    <property type="match status" value="1"/>
</dbReference>
<reference evidence="2" key="1">
    <citation type="submission" date="2023-05" db="EMBL/GenBank/DDBJ databases">
        <title>Genome and transcriptome analyses reveal genes involved in the formation of fine ridges on petal epidermal cells in Hibiscus trionum.</title>
        <authorList>
            <person name="Koshimizu S."/>
            <person name="Masuda S."/>
            <person name="Ishii T."/>
            <person name="Shirasu K."/>
            <person name="Hoshino A."/>
            <person name="Arita M."/>
        </authorList>
    </citation>
    <scope>NUCLEOTIDE SEQUENCE</scope>
    <source>
        <strain evidence="2">Hamamatsu line</strain>
    </source>
</reference>
<dbReference type="EMBL" id="BSYR01000008">
    <property type="protein sequence ID" value="GMI70458.1"/>
    <property type="molecule type" value="Genomic_DNA"/>
</dbReference>
<dbReference type="PANTHER" id="PTHR13318:SF106">
    <property type="entry name" value="F-BOX_LRR-REPEAT PROTEIN 2"/>
    <property type="match status" value="1"/>
</dbReference>
<accession>A0A9W7LMV2</accession>
<dbReference type="GO" id="GO:0019005">
    <property type="term" value="C:SCF ubiquitin ligase complex"/>
    <property type="evidence" value="ECO:0007669"/>
    <property type="project" value="TreeGrafter"/>
</dbReference>
<evidence type="ECO:0000313" key="3">
    <source>
        <dbReference type="Proteomes" id="UP001165190"/>
    </source>
</evidence>
<dbReference type="Pfam" id="PF25372">
    <property type="entry name" value="DUF7885"/>
    <property type="match status" value="1"/>
</dbReference>
<dbReference type="InterPro" id="IPR057207">
    <property type="entry name" value="FBXL15_LRR"/>
</dbReference>
<dbReference type="PANTHER" id="PTHR13318">
    <property type="entry name" value="PARTNER OF PAIRED, ISOFORM B-RELATED"/>
    <property type="match status" value="1"/>
</dbReference>
<dbReference type="OrthoDB" id="6066220at2759"/>
<dbReference type="SMART" id="SM00367">
    <property type="entry name" value="LRR_CC"/>
    <property type="match status" value="3"/>
</dbReference>
<gene>
    <name evidence="2" type="ORF">HRI_000715100</name>
</gene>
<comment type="caution">
    <text evidence="2">The sequence shown here is derived from an EMBL/GenBank/DDBJ whole genome shotgun (WGS) entry which is preliminary data.</text>
</comment>
<dbReference type="InterPro" id="IPR006553">
    <property type="entry name" value="Leu-rich_rpt_Cys-con_subtyp"/>
</dbReference>
<protein>
    <recommendedName>
        <fullName evidence="1">F-box/LRR-repeat protein 15-like leucin rich repeat domain-containing protein</fullName>
    </recommendedName>
</protein>
<name>A0A9W7LMV2_HIBTR</name>
<feature type="domain" description="F-box/LRR-repeat protein 15-like leucin rich repeat" evidence="1">
    <location>
        <begin position="53"/>
        <end position="160"/>
    </location>
</feature>
<dbReference type="InterPro" id="IPR032675">
    <property type="entry name" value="LRR_dom_sf"/>
</dbReference>
<dbReference type="GO" id="GO:0031146">
    <property type="term" value="P:SCF-dependent proteasomal ubiquitin-dependent protein catabolic process"/>
    <property type="evidence" value="ECO:0007669"/>
    <property type="project" value="TreeGrafter"/>
</dbReference>
<evidence type="ECO:0000313" key="2">
    <source>
        <dbReference type="EMBL" id="GMI70458.1"/>
    </source>
</evidence>